<dbReference type="FunFam" id="1.10.8.10:FF:000050">
    <property type="entry name" value="Related to AMFR protein"/>
    <property type="match status" value="1"/>
</dbReference>
<dbReference type="OrthoDB" id="3824970at2759"/>
<reference evidence="13 15" key="3">
    <citation type="journal article" date="2016" name="Proc. Natl. Acad. Sci. U.S.A.">
        <title>Comparative genomics of biotechnologically important yeasts.</title>
        <authorList>
            <person name="Riley R."/>
            <person name="Haridas S."/>
            <person name="Wolfe K.H."/>
            <person name="Lopes M.R."/>
            <person name="Hittinger C.T."/>
            <person name="Goeker M."/>
            <person name="Salamov A.A."/>
            <person name="Wisecaver J.H."/>
            <person name="Long T.M."/>
            <person name="Calvey C.H."/>
            <person name="Aerts A.L."/>
            <person name="Barry K.W."/>
            <person name="Choi C."/>
            <person name="Clum A."/>
            <person name="Coughlan A.Y."/>
            <person name="Deshpande S."/>
            <person name="Douglass A.P."/>
            <person name="Hanson S.J."/>
            <person name="Klenk H.-P."/>
            <person name="LaButti K.M."/>
            <person name="Lapidus A."/>
            <person name="Lindquist E.A."/>
            <person name="Lipzen A.M."/>
            <person name="Meier-Kolthoff J.P."/>
            <person name="Ohm R.A."/>
            <person name="Otillar R.P."/>
            <person name="Pangilinan J.L."/>
            <person name="Peng Y."/>
            <person name="Rokas A."/>
            <person name="Rosa C.A."/>
            <person name="Scheuner C."/>
            <person name="Sibirny A.A."/>
            <person name="Slot J.C."/>
            <person name="Stielow J.B."/>
            <person name="Sun H."/>
            <person name="Kurtzman C.P."/>
            <person name="Blackwell M."/>
            <person name="Grigoriev I.V."/>
            <person name="Jeffries T.W."/>
        </authorList>
    </citation>
    <scope>NUCLEOTIDE SEQUENCE [LARGE SCALE GENOMIC DNA]</scope>
    <source>
        <strain evidence="15">ATCC 18201 / CBS 1600 / BCRC 20928 / JCM 3617 / NBRC 0987 / NRRL Y-1542</strain>
        <strain evidence="13">NRRL Y-1542</strain>
    </source>
</reference>
<dbReference type="Proteomes" id="UP000038830">
    <property type="component" value="Unassembled WGS sequence"/>
</dbReference>
<dbReference type="GO" id="GO:0043130">
    <property type="term" value="F:ubiquitin binding"/>
    <property type="evidence" value="ECO:0007669"/>
    <property type="project" value="InterPro"/>
</dbReference>
<dbReference type="PROSITE" id="PS51140">
    <property type="entry name" value="CUE"/>
    <property type="match status" value="1"/>
</dbReference>
<dbReference type="Proteomes" id="UP000094389">
    <property type="component" value="Unassembled WGS sequence"/>
</dbReference>
<protein>
    <recommendedName>
        <fullName evidence="8">Coupling of ubiquitin conjugation to ER degradation protein 1</fullName>
    </recommendedName>
</protein>
<dbReference type="Pfam" id="PF02845">
    <property type="entry name" value="CUE"/>
    <property type="match status" value="1"/>
</dbReference>
<dbReference type="SMART" id="SM00546">
    <property type="entry name" value="CUE"/>
    <property type="match status" value="1"/>
</dbReference>
<accession>A0A1E4S7C1</accession>
<feature type="compositionally biased region" description="Polar residues" evidence="9">
    <location>
        <begin position="112"/>
        <end position="122"/>
    </location>
</feature>
<evidence type="ECO:0000256" key="6">
    <source>
        <dbReference type="ARBA" id="ARBA00023136"/>
    </source>
</evidence>
<keyword evidence="6 10" id="KW-0472">Membrane</keyword>
<evidence type="ECO:0000256" key="2">
    <source>
        <dbReference type="ARBA" id="ARBA00022692"/>
    </source>
</evidence>
<evidence type="ECO:0000256" key="10">
    <source>
        <dbReference type="SAM" id="Phobius"/>
    </source>
</evidence>
<dbReference type="Gene3D" id="1.10.8.10">
    <property type="entry name" value="DNA helicase RuvA subunit, C-terminal domain"/>
    <property type="match status" value="1"/>
</dbReference>
<dbReference type="CDD" id="cd14424">
    <property type="entry name" value="CUE_Cue1p_like"/>
    <property type="match status" value="1"/>
</dbReference>
<keyword evidence="5 10" id="KW-1133">Transmembrane helix</keyword>
<keyword evidence="15" id="KW-1185">Reference proteome</keyword>
<feature type="transmembrane region" description="Helical" evidence="10">
    <location>
        <begin position="6"/>
        <end position="24"/>
    </location>
</feature>
<keyword evidence="4" id="KW-0256">Endoplasmic reticulum</keyword>
<evidence type="ECO:0000259" key="11">
    <source>
        <dbReference type="PROSITE" id="PS51140"/>
    </source>
</evidence>
<evidence type="ECO:0000256" key="1">
    <source>
        <dbReference type="ARBA" id="ARBA00004389"/>
    </source>
</evidence>
<reference evidence="12" key="1">
    <citation type="submission" date="2014-12" db="EMBL/GenBank/DDBJ databases">
        <authorList>
            <person name="Jaenicke S."/>
        </authorList>
    </citation>
    <scope>NUCLEOTIDE SEQUENCE [LARGE SCALE GENOMIC DNA]</scope>
    <source>
        <strain evidence="12">CBS1600</strain>
    </source>
</reference>
<feature type="compositionally biased region" description="Basic and acidic residues" evidence="9">
    <location>
        <begin position="123"/>
        <end position="133"/>
    </location>
</feature>
<accession>A0A0H5C479</accession>
<evidence type="ECO:0000256" key="4">
    <source>
        <dbReference type="ARBA" id="ARBA00022824"/>
    </source>
</evidence>
<proteinExistence type="inferred from homology"/>
<evidence type="ECO:0000256" key="8">
    <source>
        <dbReference type="ARBA" id="ARBA00072899"/>
    </source>
</evidence>
<organism evidence="12 14">
    <name type="scientific">Cyberlindnera jadinii (strain ATCC 18201 / CBS 1600 / BCRC 20928 / JCM 3617 / NBRC 0987 / NRRL Y-1542)</name>
    <name type="common">Torula yeast</name>
    <name type="synonym">Candida utilis</name>
    <dbReference type="NCBI Taxonomy" id="983966"/>
    <lineage>
        <taxon>Eukaryota</taxon>
        <taxon>Fungi</taxon>
        <taxon>Dikarya</taxon>
        <taxon>Ascomycota</taxon>
        <taxon>Saccharomycotina</taxon>
        <taxon>Saccharomycetes</taxon>
        <taxon>Phaffomycetales</taxon>
        <taxon>Phaffomycetaceae</taxon>
        <taxon>Cyberlindnera</taxon>
    </lineage>
</organism>
<feature type="region of interest" description="Disordered" evidence="9">
    <location>
        <begin position="101"/>
        <end position="133"/>
    </location>
</feature>
<dbReference type="STRING" id="983966.A0A0H5C479"/>
<dbReference type="GeneID" id="30990601"/>
<evidence type="ECO:0000256" key="3">
    <source>
        <dbReference type="ARBA" id="ARBA00022786"/>
    </source>
</evidence>
<sequence>MADNTTITFVVTLVVAFVFLRWFVNSEESEVISPLDQLDVASGDTDATGRANHDAHPIRRAVTTDMVEVVQSIAPHLSVEQIQYDLQRTGSVQETVERVLSEGTLPYPPGYTQRSASSGATRNDTHEANGDRRNKVDNIKSENLLKKYNVDEMSSSDSSSVEKKTVKAQWSDSPDVRAKTLQEKKAEMILKARKRLQAQLSNEQDLSVLTE</sequence>
<dbReference type="EMBL" id="CDQK01000003">
    <property type="protein sequence ID" value="CEP22547.1"/>
    <property type="molecule type" value="Genomic_DNA"/>
</dbReference>
<evidence type="ECO:0000256" key="9">
    <source>
        <dbReference type="SAM" id="MobiDB-lite"/>
    </source>
</evidence>
<keyword evidence="3" id="KW-0833">Ubl conjugation pathway</keyword>
<feature type="region of interest" description="Disordered" evidence="9">
    <location>
        <begin position="151"/>
        <end position="178"/>
    </location>
</feature>
<dbReference type="EMBL" id="KV453926">
    <property type="protein sequence ID" value="ODV75405.1"/>
    <property type="molecule type" value="Genomic_DNA"/>
</dbReference>
<evidence type="ECO:0000313" key="12">
    <source>
        <dbReference type="EMBL" id="CEP22547.1"/>
    </source>
</evidence>
<dbReference type="RefSeq" id="XP_020072444.1">
    <property type="nucleotide sequence ID" value="XM_020216205.1"/>
</dbReference>
<evidence type="ECO:0000313" key="14">
    <source>
        <dbReference type="Proteomes" id="UP000038830"/>
    </source>
</evidence>
<comment type="subcellular location">
    <subcellularLocation>
        <location evidence="1">Endoplasmic reticulum membrane</location>
        <topology evidence="1">Single-pass membrane protein</topology>
    </subcellularLocation>
</comment>
<name>A0A0H5C479_CYBJN</name>
<keyword evidence="2 10" id="KW-0812">Transmembrane</keyword>
<dbReference type="OMA" id="TVNRFME"/>
<evidence type="ECO:0000313" key="13">
    <source>
        <dbReference type="EMBL" id="ODV75405.1"/>
    </source>
</evidence>
<evidence type="ECO:0000256" key="7">
    <source>
        <dbReference type="ARBA" id="ARBA00061383"/>
    </source>
</evidence>
<evidence type="ECO:0000313" key="15">
    <source>
        <dbReference type="Proteomes" id="UP000094389"/>
    </source>
</evidence>
<evidence type="ECO:0000256" key="5">
    <source>
        <dbReference type="ARBA" id="ARBA00022989"/>
    </source>
</evidence>
<dbReference type="GO" id="GO:0005789">
    <property type="term" value="C:endoplasmic reticulum membrane"/>
    <property type="evidence" value="ECO:0007669"/>
    <property type="project" value="UniProtKB-SubCell"/>
</dbReference>
<gene>
    <name evidence="12" type="ORF">BN1211_2925</name>
    <name evidence="13" type="ORF">CYBJADRAFT_171325</name>
</gene>
<feature type="domain" description="CUE" evidence="11">
    <location>
        <begin position="62"/>
        <end position="104"/>
    </location>
</feature>
<comment type="similarity">
    <text evidence="7">Belongs to the CUE1 family.</text>
</comment>
<reference evidence="14" key="2">
    <citation type="journal article" date="2015" name="J. Biotechnol.">
        <title>The structure of the Cyberlindnera jadinii genome and its relation to Candida utilis analyzed by the occurrence of single nucleotide polymorphisms.</title>
        <authorList>
            <person name="Rupp O."/>
            <person name="Brinkrolf K."/>
            <person name="Buerth C."/>
            <person name="Kunigo M."/>
            <person name="Schneider J."/>
            <person name="Jaenicke S."/>
            <person name="Goesmann A."/>
            <person name="Puehler A."/>
            <person name="Jaeger K.-E."/>
            <person name="Ernst J.F."/>
        </authorList>
    </citation>
    <scope>NUCLEOTIDE SEQUENCE [LARGE SCALE GENOMIC DNA]</scope>
    <source>
        <strain evidence="14">ATCC 18201 / CBS 1600 / BCRC 20928 / JCM 3617 / NBRC 0987 / NRRL Y-1542</strain>
    </source>
</reference>
<dbReference type="AlphaFoldDB" id="A0A0H5C479"/>
<dbReference type="InterPro" id="IPR003892">
    <property type="entry name" value="CUE"/>
</dbReference>